<feature type="domain" description="PDZ" evidence="15">
    <location>
        <begin position="48"/>
        <end position="135"/>
    </location>
</feature>
<dbReference type="PROSITE" id="PS50106">
    <property type="entry name" value="PDZ"/>
    <property type="match status" value="3"/>
</dbReference>
<keyword evidence="6" id="KW-1003">Cell membrane</keyword>
<dbReference type="CDD" id="cd06728">
    <property type="entry name" value="PDZ2_ZO1-like_ds"/>
    <property type="match status" value="1"/>
</dbReference>
<keyword evidence="7" id="KW-0597">Phosphoprotein</keyword>
<dbReference type="Gene3D" id="2.30.42.10">
    <property type="match status" value="3"/>
</dbReference>
<dbReference type="PRINTS" id="PR01600">
    <property type="entry name" value="ZONOCCLUDNS3"/>
</dbReference>
<feature type="region of interest" description="Disordered" evidence="12">
    <location>
        <begin position="856"/>
        <end position="953"/>
    </location>
</feature>
<evidence type="ECO:0000256" key="8">
    <source>
        <dbReference type="ARBA" id="ARBA00022737"/>
    </source>
</evidence>
<feature type="domain" description="PDZ" evidence="15">
    <location>
        <begin position="457"/>
        <end position="510"/>
    </location>
</feature>
<evidence type="ECO:0000256" key="10">
    <source>
        <dbReference type="ARBA" id="ARBA00023136"/>
    </source>
</evidence>
<dbReference type="FunFam" id="2.30.42.10:FF:000013">
    <property type="entry name" value="Putative tight junction protein ZO-1"/>
    <property type="match status" value="1"/>
</dbReference>
<evidence type="ECO:0000259" key="13">
    <source>
        <dbReference type="PROSITE" id="PS50002"/>
    </source>
</evidence>
<dbReference type="SMART" id="SM00228">
    <property type="entry name" value="PDZ"/>
    <property type="match status" value="3"/>
</dbReference>
<evidence type="ECO:0000313" key="17">
    <source>
        <dbReference type="Proteomes" id="UP000540952"/>
    </source>
</evidence>
<dbReference type="Pfam" id="PF00625">
    <property type="entry name" value="Guanylate_kin"/>
    <property type="match status" value="1"/>
</dbReference>
<dbReference type="GO" id="GO:1905605">
    <property type="term" value="P:positive regulation of blood-brain barrier permeability"/>
    <property type="evidence" value="ECO:0007669"/>
    <property type="project" value="TreeGrafter"/>
</dbReference>
<dbReference type="GO" id="GO:0005923">
    <property type="term" value="C:bicellular tight junction"/>
    <property type="evidence" value="ECO:0007669"/>
    <property type="project" value="UniProtKB-SubCell"/>
</dbReference>
<dbReference type="InterPro" id="IPR005417">
    <property type="entry name" value="ZO"/>
</dbReference>
<dbReference type="InterPro" id="IPR008145">
    <property type="entry name" value="GK/Ca_channel_bsu"/>
</dbReference>
<dbReference type="SMART" id="SM00326">
    <property type="entry name" value="SH3"/>
    <property type="match status" value="1"/>
</dbReference>
<dbReference type="SUPFAM" id="SSF50156">
    <property type="entry name" value="PDZ domain-like"/>
    <property type="match status" value="3"/>
</dbReference>
<dbReference type="CDD" id="cd06727">
    <property type="entry name" value="PDZ1_ZO1-like"/>
    <property type="match status" value="1"/>
</dbReference>
<keyword evidence="4" id="KW-0796">Tight junction</keyword>
<sequence>AGVRKGPGAAKRRRSQSKLPCQAAAATVPLPSWWVPTMEEMVIWEQHTVTLSKDPQRGFGFAVSGGRDRPNRTTGDTAVFVSDVVSGGPAVGRLQRKDHIVMVNGLSMENVPSSFAIQTLKTCGKIANITLKRPRKVQLPVSKSSPGSPAVPRRYDSDEDYGLHRGDPALQRSRDDLDHSQGYDGDSSSERSSGHHRDDRRHHKPVSRSRRRSQDSSHWRQSPGSGSDRRGHSRHHPSAAFSQEGDTNGLALVSGFKRLPRQDVPAKPITSVLVKQKQSEEYGLKLGSQLFIKHIVESGLAAKGSSLQEGDLILKINGVASQDMSLAETQQLIERTEGILTLLILRDHRQFLVNIPDIDSQSDSSRMDDISDIDSELSHPPSPDASPQSPAAARMNSPPQQGMAGGHRDLLQHGVGVTGSVAPALFPCVTPGLTVPPHGRYSAGSRVVRFVKAKSAGLRLAGGNDVGIFVSSVQEGSPAHSQGICEGDQILQVNDTSFQHLTREEAVEHLMALPVGEEVTLRIQSKPDIYRKMVSSNVGDSFYIRTHFDFEKDTPSGLSFVRGDVFHVLDTMYRGRLGNWLAVRVGRDLQEQDKGIIPNQSRAEQIASLESVLKATSGANPSGARAEFWKLRGLRGAKKMLRKSREDLSALTKQGRYPPYERVVLKEASFKRPVVILGPITDIAVQKLSRELPELFEIAPSVPRDGASSKVIKLDSVRQIAEKGKHALLDITPSAVERLNYVQYYPVVVFCEPESRPGVKAMRQWLAPDSRKSSRRLYAQANKMKKYCSHLFTATVLLSGSGNAWFQQIQDIIRTQQSQPVWTTAEQADMAPEDSLDLLNPPSTVASGYLTCDSHANSDYEDTDGESGAYTDGEAEDAYDQPGLARSSEPAQLPPGHSLSSSEPAQLPPGHSLSSSEPAQLEYEHEAVRKRFTRARDDSDQDEGYEWGPATDV</sequence>
<dbReference type="PANTHER" id="PTHR13865">
    <property type="entry name" value="TIGHT JUNCTION PROTEIN"/>
    <property type="match status" value="1"/>
</dbReference>
<dbReference type="SUPFAM" id="SSF52540">
    <property type="entry name" value="P-loop containing nucleoside triphosphate hydrolases"/>
    <property type="match status" value="1"/>
</dbReference>
<feature type="compositionally biased region" description="Basic and acidic residues" evidence="12">
    <location>
        <begin position="188"/>
        <end position="197"/>
    </location>
</feature>
<dbReference type="Gene3D" id="2.30.30.40">
    <property type="entry name" value="SH3 Domains"/>
    <property type="match status" value="1"/>
</dbReference>
<evidence type="ECO:0000256" key="9">
    <source>
        <dbReference type="ARBA" id="ARBA00022949"/>
    </source>
</evidence>
<dbReference type="InterPro" id="IPR036028">
    <property type="entry name" value="SH3-like_dom_sf"/>
</dbReference>
<dbReference type="InterPro" id="IPR027417">
    <property type="entry name" value="P-loop_NTPase"/>
</dbReference>
<keyword evidence="8" id="KW-0677">Repeat</keyword>
<evidence type="ECO:0000259" key="15">
    <source>
        <dbReference type="PROSITE" id="PS50106"/>
    </source>
</evidence>
<feature type="non-terminal residue" evidence="16">
    <location>
        <position position="953"/>
    </location>
</feature>
<dbReference type="Gene3D" id="3.40.50.300">
    <property type="entry name" value="P-loop containing nucleotide triphosphate hydrolases"/>
    <property type="match status" value="1"/>
</dbReference>
<dbReference type="FunFam" id="2.30.42.10:FF:000075">
    <property type="entry name" value="Tight junction protein ZO-2 isoform 2"/>
    <property type="match status" value="1"/>
</dbReference>
<comment type="caution">
    <text evidence="16">The sequence shown here is derived from an EMBL/GenBank/DDBJ whole genome shotgun (WGS) entry which is preliminary data.</text>
</comment>
<feature type="compositionally biased region" description="Basic and acidic residues" evidence="12">
    <location>
        <begin position="153"/>
        <end position="181"/>
    </location>
</feature>
<feature type="domain" description="PDZ" evidence="15">
    <location>
        <begin position="271"/>
        <end position="348"/>
    </location>
</feature>
<feature type="compositionally biased region" description="Basic residues" evidence="12">
    <location>
        <begin position="198"/>
        <end position="211"/>
    </location>
</feature>
<dbReference type="GO" id="GO:0098609">
    <property type="term" value="P:cell-cell adhesion"/>
    <property type="evidence" value="ECO:0007669"/>
    <property type="project" value="TreeGrafter"/>
</dbReference>
<dbReference type="FunFam" id="3.40.50.300:FF:000110">
    <property type="entry name" value="tight junction protein ZO-1 isoform X1"/>
    <property type="match status" value="1"/>
</dbReference>
<keyword evidence="5 11" id="KW-0728">SH3 domain</keyword>
<dbReference type="InterPro" id="IPR001478">
    <property type="entry name" value="PDZ"/>
</dbReference>
<comment type="subcellular location">
    <subcellularLocation>
        <location evidence="2">Cell junction</location>
        <location evidence="2">Tight junction</location>
    </subcellularLocation>
    <subcellularLocation>
        <location evidence="1">Cell membrane</location>
        <topology evidence="1">Peripheral membrane protein</topology>
        <orientation evidence="1">Cytoplasmic side</orientation>
    </subcellularLocation>
</comment>
<evidence type="ECO:0000256" key="2">
    <source>
        <dbReference type="ARBA" id="ARBA00004435"/>
    </source>
</evidence>
<dbReference type="EMBL" id="VZRD01000482">
    <property type="protein sequence ID" value="NWR38407.1"/>
    <property type="molecule type" value="Genomic_DNA"/>
</dbReference>
<dbReference type="InterPro" id="IPR008144">
    <property type="entry name" value="Guanylate_kin-like_dom"/>
</dbReference>
<dbReference type="CDD" id="cd12028">
    <property type="entry name" value="SH3_ZO-3"/>
    <property type="match status" value="1"/>
</dbReference>
<dbReference type="Pfam" id="PF00595">
    <property type="entry name" value="PDZ"/>
    <property type="match status" value="3"/>
</dbReference>
<dbReference type="GO" id="GO:0090557">
    <property type="term" value="P:establishment of endothelial intestinal barrier"/>
    <property type="evidence" value="ECO:0007669"/>
    <property type="project" value="TreeGrafter"/>
</dbReference>
<evidence type="ECO:0000256" key="6">
    <source>
        <dbReference type="ARBA" id="ARBA00022475"/>
    </source>
</evidence>
<dbReference type="AlphaFoldDB" id="A0A7K4WUN6"/>
<feature type="domain" description="SH3" evidence="13">
    <location>
        <begin position="539"/>
        <end position="607"/>
    </location>
</feature>
<dbReference type="GO" id="GO:0045216">
    <property type="term" value="P:cell-cell junction organization"/>
    <property type="evidence" value="ECO:0007669"/>
    <property type="project" value="TreeGrafter"/>
</dbReference>
<reference evidence="16 17" key="1">
    <citation type="submission" date="2019-09" db="EMBL/GenBank/DDBJ databases">
        <title>Bird 10,000 Genomes (B10K) Project - Family phase.</title>
        <authorList>
            <person name="Zhang G."/>
        </authorList>
    </citation>
    <scope>NUCLEOTIDE SEQUENCE [LARGE SCALE GENOMIC DNA]</scope>
    <source>
        <strain evidence="16">B10K-CU-031-13</strain>
        <tissue evidence="16">Muscle</tissue>
    </source>
</reference>
<dbReference type="InterPro" id="IPR036034">
    <property type="entry name" value="PDZ_sf"/>
</dbReference>
<dbReference type="Proteomes" id="UP000540952">
    <property type="component" value="Unassembled WGS sequence"/>
</dbReference>
<feature type="compositionally biased region" description="Basic and acidic residues" evidence="12">
    <location>
        <begin position="922"/>
        <end position="938"/>
    </location>
</feature>
<dbReference type="GO" id="GO:0150105">
    <property type="term" value="P:protein localization to cell-cell junction"/>
    <property type="evidence" value="ECO:0007669"/>
    <property type="project" value="TreeGrafter"/>
</dbReference>
<protein>
    <submittedName>
        <fullName evidence="16">ZO3 protein</fullName>
    </submittedName>
</protein>
<keyword evidence="10" id="KW-0472">Membrane</keyword>
<keyword evidence="17" id="KW-1185">Reference proteome</keyword>
<dbReference type="GO" id="GO:0005886">
    <property type="term" value="C:plasma membrane"/>
    <property type="evidence" value="ECO:0007669"/>
    <property type="project" value="UniProtKB-SubCell"/>
</dbReference>
<evidence type="ECO:0000256" key="7">
    <source>
        <dbReference type="ARBA" id="ARBA00022553"/>
    </source>
</evidence>
<gene>
    <name evidence="16" type="primary">Tjp3</name>
    <name evidence="16" type="ORF">TACRUB_R05491</name>
</gene>
<evidence type="ECO:0000313" key="16">
    <source>
        <dbReference type="EMBL" id="NWR38407.1"/>
    </source>
</evidence>
<comment type="similarity">
    <text evidence="3">Belongs to the MAGUK family.</text>
</comment>
<dbReference type="PROSITE" id="PS50052">
    <property type="entry name" value="GUANYLATE_KINASE_2"/>
    <property type="match status" value="1"/>
</dbReference>
<evidence type="ECO:0000256" key="4">
    <source>
        <dbReference type="ARBA" id="ARBA00022427"/>
    </source>
</evidence>
<dbReference type="PANTHER" id="PTHR13865:SF11">
    <property type="entry name" value="TIGHT JUNCTION PROTEIN ZO-3"/>
    <property type="match status" value="1"/>
</dbReference>
<dbReference type="GO" id="GO:0050839">
    <property type="term" value="F:cell adhesion molecule binding"/>
    <property type="evidence" value="ECO:0007669"/>
    <property type="project" value="TreeGrafter"/>
</dbReference>
<dbReference type="SMART" id="SM00072">
    <property type="entry name" value="GuKc"/>
    <property type="match status" value="1"/>
</dbReference>
<feature type="region of interest" description="Disordered" evidence="12">
    <location>
        <begin position="361"/>
        <end position="410"/>
    </location>
</feature>
<keyword evidence="9" id="KW-0965">Cell junction</keyword>
<evidence type="ECO:0000256" key="1">
    <source>
        <dbReference type="ARBA" id="ARBA00004413"/>
    </source>
</evidence>
<organism evidence="16 17">
    <name type="scientific">Tachuris rubrigastra</name>
    <dbReference type="NCBI Taxonomy" id="495162"/>
    <lineage>
        <taxon>Eukaryota</taxon>
        <taxon>Metazoa</taxon>
        <taxon>Chordata</taxon>
        <taxon>Craniata</taxon>
        <taxon>Vertebrata</taxon>
        <taxon>Euteleostomi</taxon>
        <taxon>Archelosauria</taxon>
        <taxon>Archosauria</taxon>
        <taxon>Dinosauria</taxon>
        <taxon>Saurischia</taxon>
        <taxon>Theropoda</taxon>
        <taxon>Coelurosauria</taxon>
        <taxon>Aves</taxon>
        <taxon>Neognathae</taxon>
        <taxon>Neoaves</taxon>
        <taxon>Telluraves</taxon>
        <taxon>Australaves</taxon>
        <taxon>Passeriformes</taxon>
        <taxon>Tyrannidae</taxon>
        <taxon>Tachuris</taxon>
    </lineage>
</organism>
<dbReference type="CDD" id="cd06729">
    <property type="entry name" value="PDZ3_ZO1-like_domain"/>
    <property type="match status" value="1"/>
</dbReference>
<feature type="region of interest" description="Disordered" evidence="12">
    <location>
        <begin position="137"/>
        <end position="246"/>
    </location>
</feature>
<dbReference type="Pfam" id="PF07653">
    <property type="entry name" value="SH3_2"/>
    <property type="match status" value="1"/>
</dbReference>
<evidence type="ECO:0000256" key="3">
    <source>
        <dbReference type="ARBA" id="ARBA00007014"/>
    </source>
</evidence>
<feature type="region of interest" description="Disordered" evidence="12">
    <location>
        <begin position="1"/>
        <end position="20"/>
    </location>
</feature>
<evidence type="ECO:0000259" key="14">
    <source>
        <dbReference type="PROSITE" id="PS50052"/>
    </source>
</evidence>
<dbReference type="InterPro" id="IPR005420">
    <property type="entry name" value="ZO-3"/>
</dbReference>
<dbReference type="SUPFAM" id="SSF50044">
    <property type="entry name" value="SH3-domain"/>
    <property type="match status" value="1"/>
</dbReference>
<evidence type="ECO:0000256" key="12">
    <source>
        <dbReference type="SAM" id="MobiDB-lite"/>
    </source>
</evidence>
<dbReference type="PRINTS" id="PR01597">
    <property type="entry name" value="ZONOCCLUDNS"/>
</dbReference>
<name>A0A7K4WUN6_9TYRA</name>
<feature type="domain" description="Guanylate kinase-like" evidence="14">
    <location>
        <begin position="714"/>
        <end position="814"/>
    </location>
</feature>
<evidence type="ECO:0000256" key="5">
    <source>
        <dbReference type="ARBA" id="ARBA00022443"/>
    </source>
</evidence>
<feature type="non-terminal residue" evidence="16">
    <location>
        <position position="1"/>
    </location>
</feature>
<dbReference type="InterPro" id="IPR001452">
    <property type="entry name" value="SH3_domain"/>
</dbReference>
<dbReference type="PROSITE" id="PS50002">
    <property type="entry name" value="SH3"/>
    <property type="match status" value="1"/>
</dbReference>
<accession>A0A7K4WUN6</accession>
<evidence type="ECO:0000256" key="11">
    <source>
        <dbReference type="PROSITE-ProRule" id="PRU00192"/>
    </source>
</evidence>
<proteinExistence type="inferred from homology"/>